<gene>
    <name evidence="3" type="ORF">YP76_14200</name>
</gene>
<protein>
    <submittedName>
        <fullName evidence="3">Esterase</fullName>
    </submittedName>
</protein>
<name>A0A0M3AMZ8_9SPHN</name>
<dbReference type="PATRIC" id="fig|56193.3.peg.2964"/>
<dbReference type="SUPFAM" id="SSF53474">
    <property type="entry name" value="alpha/beta-Hydrolases"/>
    <property type="match status" value="1"/>
</dbReference>
<keyword evidence="1" id="KW-0378">Hydrolase</keyword>
<organism evidence="3 4">
    <name type="scientific">Sphingobium chungbukense</name>
    <dbReference type="NCBI Taxonomy" id="56193"/>
    <lineage>
        <taxon>Bacteria</taxon>
        <taxon>Pseudomonadati</taxon>
        <taxon>Pseudomonadota</taxon>
        <taxon>Alphaproteobacteria</taxon>
        <taxon>Sphingomonadales</taxon>
        <taxon>Sphingomonadaceae</taxon>
        <taxon>Sphingobium</taxon>
    </lineage>
</organism>
<evidence type="ECO:0000313" key="4">
    <source>
        <dbReference type="Proteomes" id="UP000033874"/>
    </source>
</evidence>
<evidence type="ECO:0000313" key="3">
    <source>
        <dbReference type="EMBL" id="KKW91542.1"/>
    </source>
</evidence>
<dbReference type="GO" id="GO:0016787">
    <property type="term" value="F:hydrolase activity"/>
    <property type="evidence" value="ECO:0007669"/>
    <property type="project" value="UniProtKB-KW"/>
</dbReference>
<dbReference type="Pfam" id="PF07859">
    <property type="entry name" value="Abhydrolase_3"/>
    <property type="match status" value="1"/>
</dbReference>
<evidence type="ECO:0000256" key="1">
    <source>
        <dbReference type="ARBA" id="ARBA00022801"/>
    </source>
</evidence>
<sequence length="344" mass="36830">MAKLFQDVRVDPRIKAVFGDYGEPAGPDMSSREELIEFMNSPEAQEAVAADAAFFASAVSEECAPSQGIVYETRVFTSQPDGNQIKIQYIRPEGAGILPCVYYMHGGGMAYLSAFDPNYRAWGRIMAAQGVAVAMVDFRNSLLPSSAPEIAPFPAGLNDCVAGLKWVHAHAEELQIDPDKIIVAGESGGGNLALATALKLNRDGDIGLIKGVYALCPFIAGQWPHPDHPSSAANEGIFISIGNNRLTLAYGIEAFERQDPLAWPIFASEADLKGLPQTVISVNECDPLHDEGVAFYRKLLAAGVPARCRSLIGTVHAVEILPRCAPDVSANTANDIAYLARTGK</sequence>
<dbReference type="InterPro" id="IPR029058">
    <property type="entry name" value="AB_hydrolase_fold"/>
</dbReference>
<dbReference type="RefSeq" id="WP_046764268.1">
    <property type="nucleotide sequence ID" value="NZ_LBIC01000006.1"/>
</dbReference>
<reference evidence="3 4" key="1">
    <citation type="submission" date="2015-04" db="EMBL/GenBank/DDBJ databases">
        <title>Genome sequence of aromatic hydrocarbons-degrading Sphingobium chungbukense DJ77.</title>
        <authorList>
            <person name="Kim Y.-C."/>
            <person name="Chae J.-C."/>
        </authorList>
    </citation>
    <scope>NUCLEOTIDE SEQUENCE [LARGE SCALE GENOMIC DNA]</scope>
    <source>
        <strain evidence="3 4">DJ77</strain>
    </source>
</reference>
<dbReference type="EMBL" id="LBIC01000006">
    <property type="protein sequence ID" value="KKW91542.1"/>
    <property type="molecule type" value="Genomic_DNA"/>
</dbReference>
<dbReference type="PANTHER" id="PTHR48081:SF8">
    <property type="entry name" value="ALPHA_BETA HYDROLASE FOLD-3 DOMAIN-CONTAINING PROTEIN-RELATED"/>
    <property type="match status" value="1"/>
</dbReference>
<evidence type="ECO:0000259" key="2">
    <source>
        <dbReference type="Pfam" id="PF07859"/>
    </source>
</evidence>
<accession>A0A0M3AMZ8</accession>
<dbReference type="STRING" id="56193.YP76_14200"/>
<dbReference type="InterPro" id="IPR050300">
    <property type="entry name" value="GDXG_lipolytic_enzyme"/>
</dbReference>
<dbReference type="Gene3D" id="3.40.50.1820">
    <property type="entry name" value="alpha/beta hydrolase"/>
    <property type="match status" value="1"/>
</dbReference>
<comment type="caution">
    <text evidence="3">The sequence shown here is derived from an EMBL/GenBank/DDBJ whole genome shotgun (WGS) entry which is preliminary data.</text>
</comment>
<dbReference type="ESTHER" id="9sphn-a0a0m3amz8">
    <property type="family name" value="Hormone-sensitive_lipase_like"/>
</dbReference>
<proteinExistence type="predicted"/>
<keyword evidence="4" id="KW-1185">Reference proteome</keyword>
<feature type="domain" description="Alpha/beta hydrolase fold-3" evidence="2">
    <location>
        <begin position="101"/>
        <end position="318"/>
    </location>
</feature>
<dbReference type="PANTHER" id="PTHR48081">
    <property type="entry name" value="AB HYDROLASE SUPERFAMILY PROTEIN C4A8.06C"/>
    <property type="match status" value="1"/>
</dbReference>
<dbReference type="InterPro" id="IPR013094">
    <property type="entry name" value="AB_hydrolase_3"/>
</dbReference>
<dbReference type="AlphaFoldDB" id="A0A0M3AMZ8"/>
<dbReference type="Proteomes" id="UP000033874">
    <property type="component" value="Unassembled WGS sequence"/>
</dbReference>